<comment type="catalytic activity">
    <reaction evidence="2">
        <text>2 GTP = 3',3'-c-di-GMP + 2 diphosphate</text>
        <dbReference type="Rhea" id="RHEA:24898"/>
        <dbReference type="ChEBI" id="CHEBI:33019"/>
        <dbReference type="ChEBI" id="CHEBI:37565"/>
        <dbReference type="ChEBI" id="CHEBI:58805"/>
        <dbReference type="EC" id="2.7.7.65"/>
    </reaction>
</comment>
<dbReference type="GO" id="GO:1902201">
    <property type="term" value="P:negative regulation of bacterial-type flagellum-dependent cell motility"/>
    <property type="evidence" value="ECO:0007669"/>
    <property type="project" value="TreeGrafter"/>
</dbReference>
<evidence type="ECO:0000256" key="2">
    <source>
        <dbReference type="ARBA" id="ARBA00034247"/>
    </source>
</evidence>
<keyword evidence="3" id="KW-0472">Membrane</keyword>
<evidence type="ECO:0000313" key="5">
    <source>
        <dbReference type="EMBL" id="QEE28641.1"/>
    </source>
</evidence>
<dbReference type="InterPro" id="IPR043128">
    <property type="entry name" value="Rev_trsase/Diguanyl_cyclase"/>
</dbReference>
<evidence type="ECO:0000256" key="1">
    <source>
        <dbReference type="ARBA" id="ARBA00012528"/>
    </source>
</evidence>
<accession>A0A5B9EE20</accession>
<dbReference type="OrthoDB" id="9783388at2"/>
<organism evidence="5 6">
    <name type="scientific">Terriglobus albidus</name>
    <dbReference type="NCBI Taxonomy" id="1592106"/>
    <lineage>
        <taxon>Bacteria</taxon>
        <taxon>Pseudomonadati</taxon>
        <taxon>Acidobacteriota</taxon>
        <taxon>Terriglobia</taxon>
        <taxon>Terriglobales</taxon>
        <taxon>Acidobacteriaceae</taxon>
        <taxon>Terriglobus</taxon>
    </lineage>
</organism>
<dbReference type="InterPro" id="IPR050469">
    <property type="entry name" value="Diguanylate_Cyclase"/>
</dbReference>
<dbReference type="GO" id="GO:0052621">
    <property type="term" value="F:diguanylate cyclase activity"/>
    <property type="evidence" value="ECO:0007669"/>
    <property type="project" value="UniProtKB-EC"/>
</dbReference>
<dbReference type="PANTHER" id="PTHR45138:SF9">
    <property type="entry name" value="DIGUANYLATE CYCLASE DGCM-RELATED"/>
    <property type="match status" value="1"/>
</dbReference>
<dbReference type="RefSeq" id="WP_147647831.1">
    <property type="nucleotide sequence ID" value="NZ_CP042806.1"/>
</dbReference>
<reference evidence="5 6" key="1">
    <citation type="submission" date="2019-08" db="EMBL/GenBank/DDBJ databases">
        <title>Complete genome sequence of Terriglobus albidus strain ORNL.</title>
        <authorList>
            <person name="Podar M."/>
        </authorList>
    </citation>
    <scope>NUCLEOTIDE SEQUENCE [LARGE SCALE GENOMIC DNA]</scope>
    <source>
        <strain evidence="5 6">ORNL</strain>
    </source>
</reference>
<dbReference type="Gene3D" id="3.30.70.270">
    <property type="match status" value="1"/>
</dbReference>
<gene>
    <name evidence="5" type="ORF">FTW19_11895</name>
</gene>
<dbReference type="AlphaFoldDB" id="A0A5B9EE20"/>
<dbReference type="SMART" id="SM00267">
    <property type="entry name" value="GGDEF"/>
    <property type="match status" value="1"/>
</dbReference>
<dbReference type="KEGG" id="talb:FTW19_11895"/>
<dbReference type="PANTHER" id="PTHR45138">
    <property type="entry name" value="REGULATORY COMPONENTS OF SENSORY TRANSDUCTION SYSTEM"/>
    <property type="match status" value="1"/>
</dbReference>
<dbReference type="EC" id="2.7.7.65" evidence="1"/>
<dbReference type="Proteomes" id="UP000321820">
    <property type="component" value="Chromosome"/>
</dbReference>
<evidence type="ECO:0000256" key="3">
    <source>
        <dbReference type="SAM" id="Phobius"/>
    </source>
</evidence>
<dbReference type="FunFam" id="3.30.70.270:FF:000001">
    <property type="entry name" value="Diguanylate cyclase domain protein"/>
    <property type="match status" value="1"/>
</dbReference>
<dbReference type="InterPro" id="IPR029787">
    <property type="entry name" value="Nucleotide_cyclase"/>
</dbReference>
<feature type="transmembrane region" description="Helical" evidence="3">
    <location>
        <begin position="171"/>
        <end position="195"/>
    </location>
</feature>
<dbReference type="SUPFAM" id="SSF55781">
    <property type="entry name" value="GAF domain-like"/>
    <property type="match status" value="1"/>
</dbReference>
<dbReference type="SUPFAM" id="SSF55073">
    <property type="entry name" value="Nucleotide cyclase"/>
    <property type="match status" value="1"/>
</dbReference>
<keyword evidence="3" id="KW-0812">Transmembrane</keyword>
<dbReference type="InterPro" id="IPR000160">
    <property type="entry name" value="GGDEF_dom"/>
</dbReference>
<keyword evidence="3" id="KW-1133">Transmembrane helix</keyword>
<dbReference type="GO" id="GO:0043709">
    <property type="term" value="P:cell adhesion involved in single-species biofilm formation"/>
    <property type="evidence" value="ECO:0007669"/>
    <property type="project" value="TreeGrafter"/>
</dbReference>
<evidence type="ECO:0000313" key="6">
    <source>
        <dbReference type="Proteomes" id="UP000321820"/>
    </source>
</evidence>
<dbReference type="GO" id="GO:0005886">
    <property type="term" value="C:plasma membrane"/>
    <property type="evidence" value="ECO:0007669"/>
    <property type="project" value="TreeGrafter"/>
</dbReference>
<dbReference type="CDD" id="cd01949">
    <property type="entry name" value="GGDEF"/>
    <property type="match status" value="1"/>
</dbReference>
<name>A0A5B9EE20_9BACT</name>
<feature type="transmembrane region" description="Helical" evidence="3">
    <location>
        <begin position="12"/>
        <end position="34"/>
    </location>
</feature>
<proteinExistence type="predicted"/>
<evidence type="ECO:0000259" key="4">
    <source>
        <dbReference type="PROSITE" id="PS50887"/>
    </source>
</evidence>
<dbReference type="EMBL" id="CP042806">
    <property type="protein sequence ID" value="QEE28641.1"/>
    <property type="molecule type" value="Genomic_DNA"/>
</dbReference>
<protein>
    <recommendedName>
        <fullName evidence="1">diguanylate cyclase</fullName>
        <ecNumber evidence="1">2.7.7.65</ecNumber>
    </recommendedName>
</protein>
<dbReference type="NCBIfam" id="TIGR00254">
    <property type="entry name" value="GGDEF"/>
    <property type="match status" value="1"/>
</dbReference>
<dbReference type="PROSITE" id="PS50887">
    <property type="entry name" value="GGDEF"/>
    <property type="match status" value="1"/>
</dbReference>
<feature type="domain" description="GGDEF" evidence="4">
    <location>
        <begin position="426"/>
        <end position="560"/>
    </location>
</feature>
<sequence length="566" mass="63136">MERQLTNPKVPIILILVAAFGSVCFSIGAGFFLYRNTQNLVTARTWVEHTQEVLLSIQQTSQLVERLDAEMAFYGATQHNDSLKAAQADSVRLQNLVVNLRDLISDNRKEDQNVQALAKEAEILHIALSGLDLGRARQLAMRCQQTLSLMTEQENQLLRERMQASRDRAQISIASQVGVLLLSILVLAALFSLMVRDVLIRARIAREWAVTTQQLEETNHELERTMGSLERHSHDATVLGAYRDELQLCASIMQVYRAASVRLPQLLPQTKGALCIINNSRHTLETVASWGDPAPSLSEVFPPDSCCGLRGGRMRWRIPGESEIDCTHFIGLSPARYVCVPLVAQGDTLGIVFVEFSDVASLKSVQEREEVLHQLVQLTAMAHASLELRSKLENQSIRDALTGLFNRYFMQVALDRELARATRRKSTLAVFMIDVDHFKSFNDRFSHAAGDTVLREVANVLQKTIRSEDIACRYGGEEFTVILPETTEESALERADNLRMAVEALRTLVDEGLHTEITISIGIALFPAHGNTSETLLRQADAALYRAKNEGRNRACIVTDGATYTV</sequence>
<dbReference type="Pfam" id="PF00990">
    <property type="entry name" value="GGDEF"/>
    <property type="match status" value="1"/>
</dbReference>
<keyword evidence="6" id="KW-1185">Reference proteome</keyword>